<sequence length="151" mass="17130">MKTLIKPWKGLKHQGNIPVYAFDKSGENPNKTLEGIKTVTRFTRALDSTAAVKTLIKPWKGLKPLAKLTGAKSLTGENPNKTLEGIKTLLLFKRFQPFFRPVKTLIKPWKGLKQLHRFFYRFQVERRENPNKTLEGIKTGSGQPGQGLQSE</sequence>
<protein>
    <submittedName>
        <fullName evidence="2">Uncharacterized protein</fullName>
    </submittedName>
</protein>
<feature type="region of interest" description="Disordered" evidence="1">
    <location>
        <begin position="131"/>
        <end position="151"/>
    </location>
</feature>
<name>A0A081CAB2_VECG1</name>
<reference evidence="2" key="1">
    <citation type="journal article" date="2015" name="PeerJ">
        <title>First genomic representation of candidate bacterial phylum KSB3 points to enhanced environmental sensing as a trigger of wastewater bulking.</title>
        <authorList>
            <person name="Sekiguchi Y."/>
            <person name="Ohashi A."/>
            <person name="Parks D.H."/>
            <person name="Yamauchi T."/>
            <person name="Tyson G.W."/>
            <person name="Hugenholtz P."/>
        </authorList>
    </citation>
    <scope>NUCLEOTIDE SEQUENCE [LARGE SCALE GENOMIC DNA]</scope>
</reference>
<accession>A0A081CAB2</accession>
<keyword evidence="3" id="KW-1185">Reference proteome</keyword>
<dbReference type="EMBL" id="DF820480">
    <property type="protein sequence ID" value="GAK61517.1"/>
    <property type="molecule type" value="Genomic_DNA"/>
</dbReference>
<evidence type="ECO:0000313" key="3">
    <source>
        <dbReference type="Proteomes" id="UP000030661"/>
    </source>
</evidence>
<dbReference type="HOGENOM" id="CLU_145234_0_0_0"/>
<dbReference type="Proteomes" id="UP000030661">
    <property type="component" value="Unassembled WGS sequence"/>
</dbReference>
<proteinExistence type="predicted"/>
<evidence type="ECO:0000256" key="1">
    <source>
        <dbReference type="SAM" id="MobiDB-lite"/>
    </source>
</evidence>
<organism evidence="2">
    <name type="scientific">Vecturithrix granuli</name>
    <dbReference type="NCBI Taxonomy" id="1499967"/>
    <lineage>
        <taxon>Bacteria</taxon>
        <taxon>Candidatus Moduliflexota</taxon>
        <taxon>Candidatus Vecturitrichia</taxon>
        <taxon>Candidatus Vecturitrichales</taxon>
        <taxon>Candidatus Vecturitrichaceae</taxon>
        <taxon>Candidatus Vecturithrix</taxon>
    </lineage>
</organism>
<gene>
    <name evidence="2" type="ORF">U27_01418</name>
</gene>
<evidence type="ECO:0000313" key="2">
    <source>
        <dbReference type="EMBL" id="GAK61517.1"/>
    </source>
</evidence>
<dbReference type="AlphaFoldDB" id="A0A081CAB2"/>